<protein>
    <submittedName>
        <fullName evidence="1">Uncharacterized protein</fullName>
    </submittedName>
</protein>
<feature type="non-terminal residue" evidence="1">
    <location>
        <position position="108"/>
    </location>
</feature>
<organism evidence="1 2">
    <name type="scientific">Babjeviella inositovora NRRL Y-12698</name>
    <dbReference type="NCBI Taxonomy" id="984486"/>
    <lineage>
        <taxon>Eukaryota</taxon>
        <taxon>Fungi</taxon>
        <taxon>Dikarya</taxon>
        <taxon>Ascomycota</taxon>
        <taxon>Saccharomycotina</taxon>
        <taxon>Pichiomycetes</taxon>
        <taxon>Serinales incertae sedis</taxon>
        <taxon>Babjeviella</taxon>
    </lineage>
</organism>
<dbReference type="Proteomes" id="UP000094336">
    <property type="component" value="Unassembled WGS sequence"/>
</dbReference>
<evidence type="ECO:0000313" key="2">
    <source>
        <dbReference type="Proteomes" id="UP000094336"/>
    </source>
</evidence>
<accession>A0A1E3QQQ3</accession>
<reference evidence="2" key="1">
    <citation type="submission" date="2016-05" db="EMBL/GenBank/DDBJ databases">
        <title>Comparative genomics of biotechnologically important yeasts.</title>
        <authorList>
            <consortium name="DOE Joint Genome Institute"/>
            <person name="Riley R."/>
            <person name="Haridas S."/>
            <person name="Wolfe K.H."/>
            <person name="Lopes M.R."/>
            <person name="Hittinger C.T."/>
            <person name="Goker M."/>
            <person name="Salamov A."/>
            <person name="Wisecaver J."/>
            <person name="Long T.M."/>
            <person name="Aerts A.L."/>
            <person name="Barry K."/>
            <person name="Choi C."/>
            <person name="Clum A."/>
            <person name="Coughlan A.Y."/>
            <person name="Deshpande S."/>
            <person name="Douglass A.P."/>
            <person name="Hanson S.J."/>
            <person name="Klenk H.-P."/>
            <person name="Labutti K."/>
            <person name="Lapidus A."/>
            <person name="Lindquist E."/>
            <person name="Lipzen A."/>
            <person name="Meier-Kolthoff J.P."/>
            <person name="Ohm R.A."/>
            <person name="Otillar R.P."/>
            <person name="Pangilinan J."/>
            <person name="Peng Y."/>
            <person name="Rokas A."/>
            <person name="Rosa C.A."/>
            <person name="Scheuner C."/>
            <person name="Sibirny A.A."/>
            <person name="Slot J.C."/>
            <person name="Stielow J.B."/>
            <person name="Sun H."/>
            <person name="Kurtzman C.P."/>
            <person name="Blackwell M."/>
            <person name="Grigoriev I.V."/>
            <person name="Jeffries T.W."/>
        </authorList>
    </citation>
    <scope>NUCLEOTIDE SEQUENCE [LARGE SCALE GENOMIC DNA]</scope>
    <source>
        <strain evidence="2">NRRL Y-12698</strain>
    </source>
</reference>
<proteinExistence type="predicted"/>
<dbReference type="EMBL" id="KV454431">
    <property type="protein sequence ID" value="ODQ80011.1"/>
    <property type="molecule type" value="Genomic_DNA"/>
</dbReference>
<evidence type="ECO:0000313" key="1">
    <source>
        <dbReference type="EMBL" id="ODQ80011.1"/>
    </source>
</evidence>
<dbReference type="GeneID" id="30146791"/>
<gene>
    <name evidence="1" type="ORF">BABINDRAFT_161658</name>
</gene>
<dbReference type="AlphaFoldDB" id="A0A1E3QQQ3"/>
<dbReference type="RefSeq" id="XP_018985339.1">
    <property type="nucleotide sequence ID" value="XM_019128938.1"/>
</dbReference>
<name>A0A1E3QQQ3_9ASCO</name>
<keyword evidence="2" id="KW-1185">Reference proteome</keyword>
<sequence length="108" mass="12064">MGPDILARANCVRMAKPVCYSKSGTISFRFARQIGSLVLIIGFVNSGVTGHNIRDSCGSGLCHGTDQLIRRILIQVAAIKKIFLSPFGFWEKHCFRDSSRPKFQNIEY</sequence>